<dbReference type="NCBIfam" id="NF003013">
    <property type="entry name" value="PRK03846.1"/>
    <property type="match status" value="1"/>
</dbReference>
<dbReference type="PRINTS" id="PR00315">
    <property type="entry name" value="ELONGATNFCT"/>
</dbReference>
<dbReference type="PANTHER" id="PTHR23115">
    <property type="entry name" value="TRANSLATION FACTOR"/>
    <property type="match status" value="1"/>
</dbReference>
<evidence type="ECO:0000313" key="17">
    <source>
        <dbReference type="Proteomes" id="UP001453229"/>
    </source>
</evidence>
<keyword evidence="6 13" id="KW-0808">Transferase</keyword>
<evidence type="ECO:0000256" key="11">
    <source>
        <dbReference type="ARBA" id="ARBA00023268"/>
    </source>
</evidence>
<dbReference type="NCBIfam" id="TIGR00455">
    <property type="entry name" value="apsK"/>
    <property type="match status" value="1"/>
</dbReference>
<dbReference type="HAMAP" id="MF_00065">
    <property type="entry name" value="Adenylyl_sulf_kinase"/>
    <property type="match status" value="1"/>
</dbReference>
<comment type="catalytic activity">
    <reaction evidence="12 13">
        <text>sulfate + ATP + H(+) = adenosine 5'-phosphosulfate + diphosphate</text>
        <dbReference type="Rhea" id="RHEA:18133"/>
        <dbReference type="ChEBI" id="CHEBI:15378"/>
        <dbReference type="ChEBI" id="CHEBI:16189"/>
        <dbReference type="ChEBI" id="CHEBI:30616"/>
        <dbReference type="ChEBI" id="CHEBI:33019"/>
        <dbReference type="ChEBI" id="CHEBI:58243"/>
        <dbReference type="EC" id="2.7.7.4"/>
    </reaction>
</comment>
<evidence type="ECO:0000256" key="5">
    <source>
        <dbReference type="ARBA" id="ARBA00007237"/>
    </source>
</evidence>
<evidence type="ECO:0000256" key="9">
    <source>
        <dbReference type="ARBA" id="ARBA00022840"/>
    </source>
</evidence>
<dbReference type="InterPro" id="IPR009001">
    <property type="entry name" value="Transl_elong_EF1A/Init_IF2_C"/>
</dbReference>
<evidence type="ECO:0000256" key="14">
    <source>
        <dbReference type="HAMAP-Rule" id="MF_00065"/>
    </source>
</evidence>
<feature type="binding site" evidence="13">
    <location>
        <begin position="165"/>
        <end position="168"/>
    </location>
    <ligand>
        <name>GTP</name>
        <dbReference type="ChEBI" id="CHEBI:37565"/>
    </ligand>
</feature>
<comment type="similarity">
    <text evidence="5">In the N-terminal section; belongs to the TRAFAC class translation factor GTPase superfamily. Classic translation factor GTPase family. CysN/NodQ subfamily.</text>
</comment>
<evidence type="ECO:0000313" key="16">
    <source>
        <dbReference type="EMBL" id="XAD53096.1"/>
    </source>
</evidence>
<dbReference type="NCBIfam" id="NF003478">
    <property type="entry name" value="PRK05124.1"/>
    <property type="match status" value="1"/>
</dbReference>
<keyword evidence="14" id="KW-0597">Phosphoprotein</keyword>
<accession>A0ABZ3CPN3</accession>
<evidence type="ECO:0000259" key="15">
    <source>
        <dbReference type="PROSITE" id="PS51722"/>
    </source>
</evidence>
<dbReference type="GO" id="GO:0004781">
    <property type="term" value="F:sulfate adenylyltransferase (ATP) activity"/>
    <property type="evidence" value="ECO:0007669"/>
    <property type="project" value="UniProtKB-EC"/>
</dbReference>
<dbReference type="InterPro" id="IPR041757">
    <property type="entry name" value="CysN_GTP-bd"/>
</dbReference>
<name>A0ABZ3CPN3_9GAMM</name>
<feature type="binding site" evidence="13">
    <location>
        <begin position="110"/>
        <end position="114"/>
    </location>
    <ligand>
        <name>GTP</name>
        <dbReference type="ChEBI" id="CHEBI:37565"/>
    </ligand>
</feature>
<comment type="function">
    <text evidence="2">APS kinase catalyzes the synthesis of activated sulfate.</text>
</comment>
<keyword evidence="7 13" id="KW-0548">Nucleotidyltransferase</keyword>
<dbReference type="EC" id="2.7.1.25" evidence="14"/>
<dbReference type="NCBIfam" id="NF004035">
    <property type="entry name" value="PRK05506.1"/>
    <property type="match status" value="1"/>
</dbReference>
<dbReference type="Gene3D" id="2.40.30.10">
    <property type="entry name" value="Translation factors"/>
    <property type="match status" value="2"/>
</dbReference>
<comment type="similarity">
    <text evidence="13">Belongs to the TRAFAC class translation factor GTPase superfamily. Classic translation factor GTPase family. CysN/NodQ subfamily.</text>
</comment>
<proteinExistence type="inferred from homology"/>
<keyword evidence="17" id="KW-1185">Reference proteome</keyword>
<gene>
    <name evidence="13 16" type="primary">cysN</name>
    <name evidence="14" type="synonym">cysC</name>
    <name evidence="16" type="ORF">AAGT95_14760</name>
</gene>
<dbReference type="InterPro" id="IPR044138">
    <property type="entry name" value="CysN_II"/>
</dbReference>
<dbReference type="RefSeq" id="WP_342594324.1">
    <property type="nucleotide sequence ID" value="NZ_CP151919.1"/>
</dbReference>
<evidence type="ECO:0000256" key="12">
    <source>
        <dbReference type="ARBA" id="ARBA00049370"/>
    </source>
</evidence>
<reference evidence="16 17" key="1">
    <citation type="submission" date="2024-04" db="EMBL/GenBank/DDBJ databases">
        <title>Salinicola lusitanus LLJ914,a marine bacterium isolated from the Okinawa Trough.</title>
        <authorList>
            <person name="Li J."/>
        </authorList>
    </citation>
    <scope>NUCLEOTIDE SEQUENCE [LARGE SCALE GENOMIC DNA]</scope>
    <source>
        <strain evidence="16 17">LLJ914</strain>
    </source>
</reference>
<feature type="binding site" evidence="13">
    <location>
        <begin position="31"/>
        <end position="38"/>
    </location>
    <ligand>
        <name>GTP</name>
        <dbReference type="ChEBI" id="CHEBI:37565"/>
    </ligand>
</feature>
<evidence type="ECO:0000256" key="1">
    <source>
        <dbReference type="ARBA" id="ARBA00001823"/>
    </source>
</evidence>
<comment type="catalytic activity">
    <reaction evidence="1 14">
        <text>adenosine 5'-phosphosulfate + ATP = 3'-phosphoadenylyl sulfate + ADP + H(+)</text>
        <dbReference type="Rhea" id="RHEA:24152"/>
        <dbReference type="ChEBI" id="CHEBI:15378"/>
        <dbReference type="ChEBI" id="CHEBI:30616"/>
        <dbReference type="ChEBI" id="CHEBI:58243"/>
        <dbReference type="ChEBI" id="CHEBI:58339"/>
        <dbReference type="ChEBI" id="CHEBI:456216"/>
        <dbReference type="EC" id="2.7.1.25"/>
    </reaction>
</comment>
<dbReference type="InterPro" id="IPR011779">
    <property type="entry name" value="SO4_adenylTrfase_lsu"/>
</dbReference>
<evidence type="ECO:0000256" key="10">
    <source>
        <dbReference type="ARBA" id="ARBA00023134"/>
    </source>
</evidence>
<dbReference type="InterPro" id="IPR027417">
    <property type="entry name" value="P-loop_NTPase"/>
</dbReference>
<dbReference type="SUPFAM" id="SSF50465">
    <property type="entry name" value="EF-Tu/eEF-1alpha/eIF2-gamma C-terminal domain"/>
    <property type="match status" value="1"/>
</dbReference>
<dbReference type="CDD" id="cd02027">
    <property type="entry name" value="APSK"/>
    <property type="match status" value="1"/>
</dbReference>
<evidence type="ECO:0000256" key="13">
    <source>
        <dbReference type="HAMAP-Rule" id="MF_00062"/>
    </source>
</evidence>
<dbReference type="InterPro" id="IPR002891">
    <property type="entry name" value="APS"/>
</dbReference>
<dbReference type="Pfam" id="PF00009">
    <property type="entry name" value="GTP_EFTU"/>
    <property type="match status" value="1"/>
</dbReference>
<comment type="function">
    <text evidence="13">With CysD forms the ATP sulfurylase (ATPS) that catalyzes the adenylation of sulfate producing adenosine 5'-phosphosulfate (APS) and diphosphate, the first enzymatic step in sulfur assimilation pathway. APS synthesis involves the formation of a high-energy phosphoric-sulfuric acid anhydride bond driven by GTP hydrolysis by CysN coupled to ATP hydrolysis by CysD.</text>
</comment>
<evidence type="ECO:0000256" key="2">
    <source>
        <dbReference type="ARBA" id="ARBA00002357"/>
    </source>
</evidence>
<comment type="similarity">
    <text evidence="4">In the C-terminal section; belongs to the APS kinase family.</text>
</comment>
<dbReference type="CDD" id="cd04166">
    <property type="entry name" value="CysN_ATPS"/>
    <property type="match status" value="1"/>
</dbReference>
<dbReference type="SUPFAM" id="SSF50447">
    <property type="entry name" value="Translation proteins"/>
    <property type="match status" value="1"/>
</dbReference>
<keyword evidence="10 13" id="KW-0342">GTP-binding</keyword>
<dbReference type="Gene3D" id="3.40.50.300">
    <property type="entry name" value="P-loop containing nucleotide triphosphate hydrolases"/>
    <property type="match status" value="2"/>
</dbReference>
<comment type="function">
    <text evidence="14">Catalyzes the synthesis of activated sulfate.</text>
</comment>
<keyword evidence="8 13" id="KW-0547">Nucleotide-binding</keyword>
<dbReference type="InterPro" id="IPR050100">
    <property type="entry name" value="TRAFAC_GTPase_members"/>
</dbReference>
<organism evidence="16 17">
    <name type="scientific">Salinicola lusitanus</name>
    <dbReference type="NCBI Taxonomy" id="1949085"/>
    <lineage>
        <taxon>Bacteria</taxon>
        <taxon>Pseudomonadati</taxon>
        <taxon>Pseudomonadota</taxon>
        <taxon>Gammaproteobacteria</taxon>
        <taxon>Oceanospirillales</taxon>
        <taxon>Halomonadaceae</taxon>
        <taxon>Salinicola</taxon>
    </lineage>
</organism>
<dbReference type="HAMAP" id="MF_00062">
    <property type="entry name" value="Sulf_adenylyltr_sub1"/>
    <property type="match status" value="1"/>
</dbReference>
<dbReference type="Pfam" id="PF22594">
    <property type="entry name" value="GTP-eEF1A_C"/>
    <property type="match status" value="1"/>
</dbReference>
<keyword evidence="14" id="KW-0418">Kinase</keyword>
<feature type="binding site" evidence="14">
    <location>
        <begin position="466"/>
        <end position="473"/>
    </location>
    <ligand>
        <name>ATP</name>
        <dbReference type="ChEBI" id="CHEBI:30616"/>
    </ligand>
</feature>
<protein>
    <recommendedName>
        <fullName evidence="13 14">Multifunctional fusion protein</fullName>
    </recommendedName>
    <domain>
        <recommendedName>
            <fullName evidence="13">Sulfate adenylyltransferase subunit 1</fullName>
            <ecNumber evidence="13">2.7.7.4</ecNumber>
        </recommendedName>
        <alternativeName>
            <fullName evidence="13">ATP-sulfurylase large subunit</fullName>
        </alternativeName>
        <alternativeName>
            <fullName evidence="13">Sulfate adenylate transferase</fullName>
            <shortName evidence="13">SAT</shortName>
        </alternativeName>
    </domain>
    <domain>
        <recommendedName>
            <fullName evidence="14">Adenylyl-sulfate kinase</fullName>
            <ecNumber evidence="14">2.7.1.25</ecNumber>
        </recommendedName>
        <alternativeName>
            <fullName evidence="14">APS kinase</fullName>
        </alternativeName>
        <alternativeName>
            <fullName evidence="14">ATP adenosine-5'-phosphosulfate 3'-phosphotransferase</fullName>
        </alternativeName>
        <alternativeName>
            <fullName evidence="14">Adenosine-5'-phosphosulfate kinase</fullName>
        </alternativeName>
    </domain>
</protein>
<comment type="pathway">
    <text evidence="3 14">Sulfur metabolism; hydrogen sulfide biosynthesis; sulfite from sulfate: step 2/3.</text>
</comment>
<evidence type="ECO:0000256" key="7">
    <source>
        <dbReference type="ARBA" id="ARBA00022695"/>
    </source>
</evidence>
<dbReference type="NCBIfam" id="TIGR02034">
    <property type="entry name" value="CysN"/>
    <property type="match status" value="1"/>
</dbReference>
<dbReference type="Proteomes" id="UP001453229">
    <property type="component" value="Chromosome"/>
</dbReference>
<dbReference type="PROSITE" id="PS51722">
    <property type="entry name" value="G_TR_2"/>
    <property type="match status" value="1"/>
</dbReference>
<dbReference type="EC" id="2.7.7.4" evidence="13"/>
<dbReference type="CDD" id="cd03695">
    <property type="entry name" value="CysN_NodQ_II"/>
    <property type="match status" value="1"/>
</dbReference>
<dbReference type="SUPFAM" id="SSF52540">
    <property type="entry name" value="P-loop containing nucleoside triphosphate hydrolases"/>
    <property type="match status" value="2"/>
</dbReference>
<keyword evidence="9 13" id="KW-0067">ATP-binding</keyword>
<evidence type="ECO:0000256" key="4">
    <source>
        <dbReference type="ARBA" id="ARBA00005438"/>
    </source>
</evidence>
<dbReference type="InterPro" id="IPR044139">
    <property type="entry name" value="CysN_NoDQ_III"/>
</dbReference>
<comment type="subunit">
    <text evidence="13">Heterodimer composed of CysD, the smaller subunit, and CysN.</text>
</comment>
<dbReference type="EMBL" id="CP151919">
    <property type="protein sequence ID" value="XAD53096.1"/>
    <property type="molecule type" value="Genomic_DNA"/>
</dbReference>
<dbReference type="InterPro" id="IPR000795">
    <property type="entry name" value="T_Tr_GTP-bd_dom"/>
</dbReference>
<dbReference type="CDD" id="cd04095">
    <property type="entry name" value="CysN_NoDQ_III"/>
    <property type="match status" value="1"/>
</dbReference>
<evidence type="ECO:0000256" key="6">
    <source>
        <dbReference type="ARBA" id="ARBA00022679"/>
    </source>
</evidence>
<feature type="domain" description="Tr-type G" evidence="15">
    <location>
        <begin position="22"/>
        <end position="238"/>
    </location>
</feature>
<dbReference type="Pfam" id="PF01583">
    <property type="entry name" value="APS_kinase"/>
    <property type="match status" value="1"/>
</dbReference>
<feature type="active site" description="Phosphoserine intermediate" evidence="14">
    <location>
        <position position="540"/>
    </location>
</feature>
<evidence type="ECO:0000256" key="3">
    <source>
        <dbReference type="ARBA" id="ARBA00004806"/>
    </source>
</evidence>
<comment type="pathway">
    <text evidence="13">Sulfur metabolism; hydrogen sulfide biosynthesis; sulfite from sulfate: step 1/3.</text>
</comment>
<dbReference type="InterPro" id="IPR009000">
    <property type="entry name" value="Transl_B-barrel_sf"/>
</dbReference>
<comment type="similarity">
    <text evidence="14">Belongs to the APS kinase family.</text>
</comment>
<dbReference type="InterPro" id="IPR059117">
    <property type="entry name" value="APS_kinase_dom"/>
</dbReference>
<evidence type="ECO:0000256" key="8">
    <source>
        <dbReference type="ARBA" id="ARBA00022741"/>
    </source>
</evidence>
<sequence length="631" mass="70107">MPLQMMRIADDIERYLKLNASKGLLRFLICGGADDGKSTLISRLLHDSLAIQEEQLAALVRGPGTGGSRSGQVDLALLVDGQQSEREQGTAVDVAYRFFYTDKRKFIVADAPGHEQYTRNMATGASTADLAIILIDARYGVQLQARRHSFICDLLGIRHFVIAINKMDLVGYSEARFQEIVADYRDFADKLNVNDVRFLPISALTGANVVNPGSEMRWYEGAPLLAQLEQVEILSAPSLHELRFPVQYVNRPNLNFRGYSGMLAAGAVEVGSEIRVEPSGRRSTIERIVTNDGDLSVAYPGQSITLTLRDELDISRGDMLVAANSDIEPSSVFTADVVWMHETPLVPGQDYEFKAGTRTVSGRVTRIVYQIDVNTLSRSASDRVPLNGIARCQIEVTQPLVLDSYQRSPETGSFIFIDRLSNLTVGAGMVVDALNIGHVVWHDMAVDKRRRAERNRQKPSIIWFTGLSGAGKSTVADALERQLFGMGYNTYVLDGDNVRHGLCRDLGFSDRDRQENIRRVGEVAKLMVDLGVITLVSFISPFREDRRIVRAMVEADEFIEVFVNTPLAVCERRDPKGLYRKARSGEIGQFTGITSPYEAPESPEVEIDTSIHDLEETVGQLIAALRRHRII</sequence>
<dbReference type="InterPro" id="IPR054696">
    <property type="entry name" value="GTP-eEF1A_C"/>
</dbReference>
<keyword evidence="11" id="KW-0511">Multifunctional enzyme</keyword>